<dbReference type="PRINTS" id="PR00252">
    <property type="entry name" value="NRIONCHANNEL"/>
</dbReference>
<evidence type="ECO:0000256" key="3">
    <source>
        <dbReference type="ARBA" id="ARBA00022692"/>
    </source>
</evidence>
<evidence type="ECO:0000256" key="11">
    <source>
        <dbReference type="ARBA" id="ARBA00023214"/>
    </source>
</evidence>
<dbReference type="InterPro" id="IPR006202">
    <property type="entry name" value="Neur_chan_lig-bd"/>
</dbReference>
<dbReference type="SUPFAM" id="SSF63712">
    <property type="entry name" value="Nicotinic receptor ligand binding domain-like"/>
    <property type="match status" value="1"/>
</dbReference>
<feature type="transmembrane region" description="Helical" evidence="15">
    <location>
        <begin position="236"/>
        <end position="259"/>
    </location>
</feature>
<accession>A0A9P0H2E9</accession>
<dbReference type="SUPFAM" id="SSF90112">
    <property type="entry name" value="Neurotransmitter-gated ion-channel transmembrane pore"/>
    <property type="match status" value="1"/>
</dbReference>
<dbReference type="InterPro" id="IPR036719">
    <property type="entry name" value="Neuro-gated_channel_TM_sf"/>
</dbReference>
<evidence type="ECO:0000256" key="9">
    <source>
        <dbReference type="ARBA" id="ARBA00023157"/>
    </source>
</evidence>
<protein>
    <submittedName>
        <fullName evidence="19">Uncharacterized protein</fullName>
    </submittedName>
</protein>
<dbReference type="OrthoDB" id="203862at2759"/>
<dbReference type="GO" id="GO:0004888">
    <property type="term" value="F:transmembrane signaling receptor activity"/>
    <property type="evidence" value="ECO:0007669"/>
    <property type="project" value="InterPro"/>
</dbReference>
<evidence type="ECO:0000256" key="2">
    <source>
        <dbReference type="ARBA" id="ARBA00022475"/>
    </source>
</evidence>
<organism evidence="19 20">
    <name type="scientific">Nezara viridula</name>
    <name type="common">Southern green stink bug</name>
    <name type="synonym">Cimex viridulus</name>
    <dbReference type="NCBI Taxonomy" id="85310"/>
    <lineage>
        <taxon>Eukaryota</taxon>
        <taxon>Metazoa</taxon>
        <taxon>Ecdysozoa</taxon>
        <taxon>Arthropoda</taxon>
        <taxon>Hexapoda</taxon>
        <taxon>Insecta</taxon>
        <taxon>Pterygota</taxon>
        <taxon>Neoptera</taxon>
        <taxon>Paraneoptera</taxon>
        <taxon>Hemiptera</taxon>
        <taxon>Heteroptera</taxon>
        <taxon>Panheteroptera</taxon>
        <taxon>Pentatomomorpha</taxon>
        <taxon>Pentatomoidea</taxon>
        <taxon>Pentatomidae</taxon>
        <taxon>Pentatominae</taxon>
        <taxon>Nezara</taxon>
    </lineage>
</organism>
<keyword evidence="8 15" id="KW-0472">Membrane</keyword>
<evidence type="ECO:0000313" key="19">
    <source>
        <dbReference type="EMBL" id="CAH1390017.1"/>
    </source>
</evidence>
<dbReference type="Pfam" id="PF02932">
    <property type="entry name" value="Neur_chan_memb"/>
    <property type="match status" value="1"/>
</dbReference>
<evidence type="ECO:0000256" key="15">
    <source>
        <dbReference type="RuleBase" id="RU000687"/>
    </source>
</evidence>
<keyword evidence="11" id="KW-0868">Chloride</keyword>
<evidence type="ECO:0000256" key="6">
    <source>
        <dbReference type="ARBA" id="ARBA00023018"/>
    </source>
</evidence>
<dbReference type="InterPro" id="IPR006201">
    <property type="entry name" value="Neur_channel"/>
</dbReference>
<dbReference type="PANTHER" id="PTHR18945">
    <property type="entry name" value="NEUROTRANSMITTER GATED ION CHANNEL"/>
    <property type="match status" value="1"/>
</dbReference>
<keyword evidence="13 15" id="KW-0407">Ion channel</keyword>
<evidence type="ECO:0000256" key="12">
    <source>
        <dbReference type="ARBA" id="ARBA00023257"/>
    </source>
</evidence>
<keyword evidence="10" id="KW-0325">Glycoprotein</keyword>
<dbReference type="AlphaFoldDB" id="A0A9P0H2E9"/>
<keyword evidence="12" id="KW-0628">Postsynaptic cell membrane</keyword>
<keyword evidence="7 15" id="KW-0406">Ion transport</keyword>
<keyword evidence="1 15" id="KW-0813">Transport</keyword>
<feature type="coiled-coil region" evidence="16">
    <location>
        <begin position="326"/>
        <end position="353"/>
    </location>
</feature>
<evidence type="ECO:0000256" key="8">
    <source>
        <dbReference type="ARBA" id="ARBA00023136"/>
    </source>
</evidence>
<feature type="transmembrane region" description="Helical" evidence="15">
    <location>
        <begin position="454"/>
        <end position="474"/>
    </location>
</feature>
<evidence type="ECO:0000259" key="18">
    <source>
        <dbReference type="Pfam" id="PF02932"/>
    </source>
</evidence>
<keyword evidence="20" id="KW-1185">Reference proteome</keyword>
<dbReference type="GO" id="GO:0005254">
    <property type="term" value="F:chloride channel activity"/>
    <property type="evidence" value="ECO:0007669"/>
    <property type="project" value="UniProtKB-ARBA"/>
</dbReference>
<dbReference type="GO" id="GO:0045211">
    <property type="term" value="C:postsynaptic membrane"/>
    <property type="evidence" value="ECO:0007669"/>
    <property type="project" value="UniProtKB-SubCell"/>
</dbReference>
<evidence type="ECO:0000256" key="4">
    <source>
        <dbReference type="ARBA" id="ARBA00022729"/>
    </source>
</evidence>
<proteinExistence type="inferred from homology"/>
<feature type="transmembrane region" description="Helical" evidence="15">
    <location>
        <begin position="271"/>
        <end position="288"/>
    </location>
</feature>
<dbReference type="InterPro" id="IPR036734">
    <property type="entry name" value="Neur_chan_lig-bd_sf"/>
</dbReference>
<evidence type="ECO:0000256" key="13">
    <source>
        <dbReference type="ARBA" id="ARBA00023303"/>
    </source>
</evidence>
<dbReference type="InterPro" id="IPR006028">
    <property type="entry name" value="GABAA/Glycine_rcpt"/>
</dbReference>
<evidence type="ECO:0000256" key="14">
    <source>
        <dbReference type="ARBA" id="ARBA00034104"/>
    </source>
</evidence>
<dbReference type="Gene3D" id="2.70.170.10">
    <property type="entry name" value="Neurotransmitter-gated ion-channel ligand-binding domain"/>
    <property type="match status" value="1"/>
</dbReference>
<evidence type="ECO:0000256" key="16">
    <source>
        <dbReference type="SAM" id="Coils"/>
    </source>
</evidence>
<comment type="subcellular location">
    <subcellularLocation>
        <location evidence="14">Postsynaptic cell membrane</location>
        <topology evidence="14">Multi-pass membrane protein</topology>
    </subcellularLocation>
</comment>
<feature type="domain" description="Neurotransmitter-gated ion-channel transmembrane" evidence="18">
    <location>
        <begin position="243"/>
        <end position="354"/>
    </location>
</feature>
<keyword evidence="2" id="KW-1003">Cell membrane</keyword>
<dbReference type="PROSITE" id="PS00236">
    <property type="entry name" value="NEUROTR_ION_CHANNEL"/>
    <property type="match status" value="1"/>
</dbReference>
<keyword evidence="16" id="KW-0175">Coiled coil</keyword>
<evidence type="ECO:0000256" key="10">
    <source>
        <dbReference type="ARBA" id="ARBA00023180"/>
    </source>
</evidence>
<keyword evidence="5 15" id="KW-1133">Transmembrane helix</keyword>
<dbReference type="EMBL" id="OV725077">
    <property type="protein sequence ID" value="CAH1390017.1"/>
    <property type="molecule type" value="Genomic_DNA"/>
</dbReference>
<feature type="signal peptide" evidence="15">
    <location>
        <begin position="1"/>
        <end position="22"/>
    </location>
</feature>
<keyword evidence="9" id="KW-1015">Disulfide bond</keyword>
<evidence type="ECO:0000256" key="7">
    <source>
        <dbReference type="ARBA" id="ARBA00023065"/>
    </source>
</evidence>
<feature type="domain" description="Neurotransmitter-gated ion-channel ligand-binding" evidence="17">
    <location>
        <begin position="30"/>
        <end position="235"/>
    </location>
</feature>
<dbReference type="Gene3D" id="1.20.58.390">
    <property type="entry name" value="Neurotransmitter-gated ion-channel transmembrane domain"/>
    <property type="match status" value="1"/>
</dbReference>
<dbReference type="CDD" id="cd19049">
    <property type="entry name" value="LGIC_TM_anion"/>
    <property type="match status" value="1"/>
</dbReference>
<dbReference type="Proteomes" id="UP001152798">
    <property type="component" value="Chromosome 1"/>
</dbReference>
<name>A0A9P0H2E9_NEZVI</name>
<dbReference type="GO" id="GO:0005230">
    <property type="term" value="F:extracellular ligand-gated monoatomic ion channel activity"/>
    <property type="evidence" value="ECO:0007669"/>
    <property type="project" value="InterPro"/>
</dbReference>
<dbReference type="FunFam" id="2.70.170.10:FF:000003">
    <property type="entry name" value="Putative gamma-aminobutyric acid receptor subunit gamma-2"/>
    <property type="match status" value="1"/>
</dbReference>
<evidence type="ECO:0000256" key="1">
    <source>
        <dbReference type="ARBA" id="ARBA00022448"/>
    </source>
</evidence>
<keyword evidence="3 15" id="KW-0812">Transmembrane</keyword>
<reference evidence="19" key="1">
    <citation type="submission" date="2022-01" db="EMBL/GenBank/DDBJ databases">
        <authorList>
            <person name="King R."/>
        </authorList>
    </citation>
    <scope>NUCLEOTIDE SEQUENCE</scope>
</reference>
<dbReference type="InterPro" id="IPR006029">
    <property type="entry name" value="Neurotrans-gated_channel_TM"/>
</dbReference>
<dbReference type="InterPro" id="IPR018000">
    <property type="entry name" value="Neurotransmitter_ion_chnl_CS"/>
</dbReference>
<sequence length="481" mass="55264">MLVRTVLIFLVGSLSLFTDAMAQDFSANVTRVLNSLLSMSYDQRIRPGIGGPPTKVMCNMHIKSLGPVSENEETYSLDVYFRQTWFDRRLGFSFPGIEEFSMSWLFMEKIWKPDTFFLNGRGSELHSITSPNKFVRLREDGFLSSSIRLTISAECKMHLRKFPLDSQKCSLIIGSYAYTSEDLQYNWDEKGVTIEKGVEMAQYDVVNVSIVSAKTTIRGRDPHSIIEVTFHFRRSIGYFMLQIYVPITLVVCSSWISFWLDPLDSDSRIDLVVTIVLTITTLALEGRADLRVSYATALDWYIIICFAFVFAVMIEYAVINFLNKLATDIQKIIDEESRRKSELEEQQKLRKEKSFEAEDEFEEIDFHPGAPLRRSHSLPADLASEAIREDTWLPISPETSSSAKSSMFSWYKKFYRRTLSATLKFWKSFNILPNHRGRLLEKGFSQIDIVARKAFPIAFAVTVATYGVLYAYYITDGRDDD</sequence>
<evidence type="ECO:0000313" key="20">
    <source>
        <dbReference type="Proteomes" id="UP001152798"/>
    </source>
</evidence>
<dbReference type="PRINTS" id="PR00253">
    <property type="entry name" value="GABAARECEPTR"/>
</dbReference>
<feature type="transmembrane region" description="Helical" evidence="15">
    <location>
        <begin position="300"/>
        <end position="322"/>
    </location>
</feature>
<dbReference type="Pfam" id="PF02931">
    <property type="entry name" value="Neur_chan_LBD"/>
    <property type="match status" value="1"/>
</dbReference>
<feature type="chain" id="PRO_5040529972" evidence="15">
    <location>
        <begin position="23"/>
        <end position="481"/>
    </location>
</feature>
<dbReference type="NCBIfam" id="TIGR00860">
    <property type="entry name" value="LIC"/>
    <property type="match status" value="1"/>
</dbReference>
<dbReference type="InterPro" id="IPR038050">
    <property type="entry name" value="Neuro_actylchol_rec"/>
</dbReference>
<evidence type="ECO:0000256" key="5">
    <source>
        <dbReference type="ARBA" id="ARBA00022989"/>
    </source>
</evidence>
<comment type="similarity">
    <text evidence="15">Belongs to the ligand-gated ion channel (TC 1.A.9) family.</text>
</comment>
<keyword evidence="4 15" id="KW-0732">Signal</keyword>
<keyword evidence="6" id="KW-0770">Synapse</keyword>
<evidence type="ECO:0000259" key="17">
    <source>
        <dbReference type="Pfam" id="PF02931"/>
    </source>
</evidence>
<dbReference type="GO" id="GO:0099095">
    <property type="term" value="F:ligand-gated monoatomic anion channel activity"/>
    <property type="evidence" value="ECO:0007669"/>
    <property type="project" value="UniProtKB-ARBA"/>
</dbReference>
<gene>
    <name evidence="19" type="ORF">NEZAVI_LOCUS1287</name>
</gene>